<dbReference type="GO" id="GO:0005886">
    <property type="term" value="C:plasma membrane"/>
    <property type="evidence" value="ECO:0007669"/>
    <property type="project" value="TreeGrafter"/>
</dbReference>
<protein>
    <recommendedName>
        <fullName evidence="1">proton-translocating NAD(P)(+) transhydrogenase</fullName>
        <ecNumber evidence="1">7.1.1.1</ecNumber>
    </recommendedName>
</protein>
<evidence type="ECO:0000256" key="3">
    <source>
        <dbReference type="ARBA" id="ARBA00022857"/>
    </source>
</evidence>
<organism evidence="9">
    <name type="scientific">marine metagenome</name>
    <dbReference type="NCBI Taxonomy" id="408172"/>
    <lineage>
        <taxon>unclassified sequences</taxon>
        <taxon>metagenomes</taxon>
        <taxon>ecological metagenomes</taxon>
    </lineage>
</organism>
<proteinExistence type="predicted"/>
<dbReference type="SUPFAM" id="SSF51735">
    <property type="entry name" value="NAD(P)-binding Rossmann-fold domains"/>
    <property type="match status" value="1"/>
</dbReference>
<dbReference type="GO" id="GO:0006740">
    <property type="term" value="P:NADPH regeneration"/>
    <property type="evidence" value="ECO:0007669"/>
    <property type="project" value="TreeGrafter"/>
</dbReference>
<feature type="domain" description="Alanine dehydrogenase/pyridine nucleotide transhydrogenase NAD(H)-binding" evidence="7">
    <location>
        <begin position="144"/>
        <end position="308"/>
    </location>
</feature>
<dbReference type="InterPro" id="IPR007886">
    <property type="entry name" value="AlaDH/PNT_N"/>
</dbReference>
<dbReference type="InterPro" id="IPR008143">
    <property type="entry name" value="Ala_DH/PNT_CS2"/>
</dbReference>
<evidence type="ECO:0000256" key="2">
    <source>
        <dbReference type="ARBA" id="ARBA00022741"/>
    </source>
</evidence>
<dbReference type="GO" id="GO:0016491">
    <property type="term" value="F:oxidoreductase activity"/>
    <property type="evidence" value="ECO:0007669"/>
    <property type="project" value="InterPro"/>
</dbReference>
<dbReference type="EMBL" id="UINC01000908">
    <property type="protein sequence ID" value="SUZ63117.1"/>
    <property type="molecule type" value="Genomic_DNA"/>
</dbReference>
<dbReference type="InterPro" id="IPR007698">
    <property type="entry name" value="AlaDH/PNT_NAD(H)-bd"/>
</dbReference>
<dbReference type="EC" id="7.1.1.1" evidence="1"/>
<reference evidence="9" key="1">
    <citation type="submission" date="2018-05" db="EMBL/GenBank/DDBJ databases">
        <authorList>
            <person name="Lanie J.A."/>
            <person name="Ng W.-L."/>
            <person name="Kazmierczak K.M."/>
            <person name="Andrzejewski T.M."/>
            <person name="Davidsen T.M."/>
            <person name="Wayne K.J."/>
            <person name="Tettelin H."/>
            <person name="Glass J.I."/>
            <person name="Rusch D."/>
            <person name="Podicherti R."/>
            <person name="Tsui H.-C.T."/>
            <person name="Winkler M.E."/>
        </authorList>
    </citation>
    <scope>NUCLEOTIDE SEQUENCE</scope>
</reference>
<evidence type="ECO:0000259" key="7">
    <source>
        <dbReference type="SMART" id="SM01002"/>
    </source>
</evidence>
<keyword evidence="3" id="KW-0521">NADP</keyword>
<evidence type="ECO:0000313" key="9">
    <source>
        <dbReference type="EMBL" id="SUZ63117.1"/>
    </source>
</evidence>
<evidence type="ECO:0000256" key="5">
    <source>
        <dbReference type="ARBA" id="ARBA00023027"/>
    </source>
</evidence>
<dbReference type="CDD" id="cd05304">
    <property type="entry name" value="Rubrum_tdh"/>
    <property type="match status" value="1"/>
</dbReference>
<dbReference type="SMART" id="SM01003">
    <property type="entry name" value="AlaDh_PNT_N"/>
    <property type="match status" value="1"/>
</dbReference>
<dbReference type="InterPro" id="IPR036291">
    <property type="entry name" value="NAD(P)-bd_dom_sf"/>
</dbReference>
<dbReference type="PROSITE" id="PS00837">
    <property type="entry name" value="ALADH_PNT_2"/>
    <property type="match status" value="1"/>
</dbReference>
<dbReference type="Gene3D" id="3.40.50.720">
    <property type="entry name" value="NAD(P)-binding Rossmann-like Domain"/>
    <property type="match status" value="2"/>
</dbReference>
<gene>
    <name evidence="9" type="ORF">METZ01_LOCUS15971</name>
</gene>
<dbReference type="GO" id="GO:0008750">
    <property type="term" value="F:proton-translocating NAD(P)+ transhydrogenase activity"/>
    <property type="evidence" value="ECO:0007669"/>
    <property type="project" value="UniProtKB-EC"/>
</dbReference>
<evidence type="ECO:0000259" key="8">
    <source>
        <dbReference type="SMART" id="SM01003"/>
    </source>
</evidence>
<keyword evidence="4" id="KW-1278">Translocase</keyword>
<dbReference type="Pfam" id="PF05222">
    <property type="entry name" value="AlaDh_PNT_N"/>
    <property type="match status" value="1"/>
</dbReference>
<dbReference type="PANTHER" id="PTHR10160:SF19">
    <property type="entry name" value="PROTON-TRANSLOCATING NAD(P)(+) TRANSHYDROGENASE"/>
    <property type="match status" value="1"/>
</dbReference>
<sequence>MKIGFLKEVKDTRVAISPLVVLKYEKIGIEIVVEKGAGQSSGIDDNDFQKNATILSKEKVIQSSDIIISVNSESITPISLFKGKIVVSNFSGESNKDELIKNLKSNKVTAYDLSLIPRTTIAQSMDILSSMAGLAGYKAVIKSAELLPRMFPMIITAAGSIKPAKVVVLGAGVAGLQAIATAKRLGAIVQASDPRQAAREEVLSLGGKFIEVEGAIEDKSAGGYAVTQSKEYLDRQKEEVSKRIESSDVVITTAQVFGRKAPVLVSKELVSKMKKGSVIVDLASSSGGNCEVTVDSEITDYNGVKIVGNSFLASELSHDSSNLFSNNVFNFLNYIIKDGKMINENDDSILSSCNVIK</sequence>
<evidence type="ECO:0000256" key="6">
    <source>
        <dbReference type="ARBA" id="ARBA00048202"/>
    </source>
</evidence>
<dbReference type="AlphaFoldDB" id="A0A381P9U3"/>
<dbReference type="SMART" id="SM01002">
    <property type="entry name" value="AlaDh_PNT_C"/>
    <property type="match status" value="1"/>
</dbReference>
<evidence type="ECO:0000256" key="1">
    <source>
        <dbReference type="ARBA" id="ARBA00012943"/>
    </source>
</evidence>
<dbReference type="Pfam" id="PF01262">
    <property type="entry name" value="AlaDh_PNT_C"/>
    <property type="match status" value="1"/>
</dbReference>
<feature type="domain" description="Alanine dehydrogenase/pyridine nucleotide transhydrogenase N-terminal" evidence="8">
    <location>
        <begin position="4"/>
        <end position="135"/>
    </location>
</feature>
<accession>A0A381P9U3</accession>
<dbReference type="PANTHER" id="PTHR10160">
    <property type="entry name" value="NAD(P) TRANSHYDROGENASE"/>
    <property type="match status" value="1"/>
</dbReference>
<dbReference type="GO" id="GO:0050661">
    <property type="term" value="F:NADP binding"/>
    <property type="evidence" value="ECO:0007669"/>
    <property type="project" value="TreeGrafter"/>
</dbReference>
<keyword evidence="5" id="KW-0520">NAD</keyword>
<keyword evidence="2" id="KW-0547">Nucleotide-binding</keyword>
<comment type="catalytic activity">
    <reaction evidence="6">
        <text>NAD(+) + NADPH + H(+)(in) = NADH + NADP(+) + H(+)(out)</text>
        <dbReference type="Rhea" id="RHEA:47992"/>
        <dbReference type="ChEBI" id="CHEBI:15378"/>
        <dbReference type="ChEBI" id="CHEBI:57540"/>
        <dbReference type="ChEBI" id="CHEBI:57783"/>
        <dbReference type="ChEBI" id="CHEBI:57945"/>
        <dbReference type="ChEBI" id="CHEBI:58349"/>
        <dbReference type="EC" id="7.1.1.1"/>
    </reaction>
</comment>
<name>A0A381P9U3_9ZZZZ</name>
<evidence type="ECO:0000256" key="4">
    <source>
        <dbReference type="ARBA" id="ARBA00022967"/>
    </source>
</evidence>
<dbReference type="SUPFAM" id="SSF52283">
    <property type="entry name" value="Formate/glycerate dehydrogenase catalytic domain-like"/>
    <property type="match status" value="1"/>
</dbReference>